<evidence type="ECO:0000256" key="2">
    <source>
        <dbReference type="SAM" id="MobiDB-lite"/>
    </source>
</evidence>
<feature type="coiled-coil region" evidence="1">
    <location>
        <begin position="428"/>
        <end position="462"/>
    </location>
</feature>
<dbReference type="InterPro" id="IPR044696">
    <property type="entry name" value="WIP1/2/3"/>
</dbReference>
<dbReference type="PANTHER" id="PTHR34562">
    <property type="entry name" value="WPP DOMAIN-INTERACTING PROTEIN 2"/>
    <property type="match status" value="1"/>
</dbReference>
<dbReference type="KEGG" id="qsa:O6P43_021371"/>
<proteinExistence type="predicted"/>
<gene>
    <name evidence="3" type="ORF">O6P43_021371</name>
</gene>
<organism evidence="3 4">
    <name type="scientific">Quillaja saponaria</name>
    <name type="common">Soap bark tree</name>
    <dbReference type="NCBI Taxonomy" id="32244"/>
    <lineage>
        <taxon>Eukaryota</taxon>
        <taxon>Viridiplantae</taxon>
        <taxon>Streptophyta</taxon>
        <taxon>Embryophyta</taxon>
        <taxon>Tracheophyta</taxon>
        <taxon>Spermatophyta</taxon>
        <taxon>Magnoliopsida</taxon>
        <taxon>eudicotyledons</taxon>
        <taxon>Gunneridae</taxon>
        <taxon>Pentapetalae</taxon>
        <taxon>rosids</taxon>
        <taxon>fabids</taxon>
        <taxon>Fabales</taxon>
        <taxon>Quillajaceae</taxon>
        <taxon>Quillaja</taxon>
    </lineage>
</organism>
<dbReference type="PANTHER" id="PTHR34562:SF8">
    <property type="entry name" value="WPP DOMAIN-INTERACTING PROTEIN 1"/>
    <property type="match status" value="1"/>
</dbReference>
<feature type="compositionally biased region" description="Low complexity" evidence="2">
    <location>
        <begin position="261"/>
        <end position="272"/>
    </location>
</feature>
<reference evidence="3" key="1">
    <citation type="journal article" date="2023" name="Science">
        <title>Elucidation of the pathway for biosynthesis of saponin adjuvants from the soapbark tree.</title>
        <authorList>
            <person name="Reed J."/>
            <person name="Orme A."/>
            <person name="El-Demerdash A."/>
            <person name="Owen C."/>
            <person name="Martin L.B.B."/>
            <person name="Misra R.C."/>
            <person name="Kikuchi S."/>
            <person name="Rejzek M."/>
            <person name="Martin A.C."/>
            <person name="Harkess A."/>
            <person name="Leebens-Mack J."/>
            <person name="Louveau T."/>
            <person name="Stephenson M.J."/>
            <person name="Osbourn A."/>
        </authorList>
    </citation>
    <scope>NUCLEOTIDE SEQUENCE</scope>
    <source>
        <strain evidence="3">S10</strain>
    </source>
</reference>
<name>A0AAD7LN61_QUISA</name>
<feature type="compositionally biased region" description="Basic and acidic residues" evidence="2">
    <location>
        <begin position="27"/>
        <end position="44"/>
    </location>
</feature>
<accession>A0AAD7LN61</accession>
<evidence type="ECO:0000256" key="1">
    <source>
        <dbReference type="SAM" id="Coils"/>
    </source>
</evidence>
<dbReference type="Proteomes" id="UP001163823">
    <property type="component" value="Chromosome 8"/>
</dbReference>
<feature type="compositionally biased region" description="Basic and acidic residues" evidence="2">
    <location>
        <begin position="245"/>
        <end position="260"/>
    </location>
</feature>
<feature type="region of interest" description="Disordered" evidence="2">
    <location>
        <begin position="1"/>
        <end position="95"/>
    </location>
</feature>
<keyword evidence="1" id="KW-0175">Coiled coil</keyword>
<evidence type="ECO:0000313" key="3">
    <source>
        <dbReference type="EMBL" id="KAJ7961012.1"/>
    </source>
</evidence>
<feature type="compositionally biased region" description="Basic and acidic residues" evidence="2">
    <location>
        <begin position="292"/>
        <end position="301"/>
    </location>
</feature>
<sequence>MDLERKSSTLESVDDNEVNQESFTCDDENKIKNKGSHEIDKLDSGENLNASSFTPTRKVEDVGFVSGEPVNSPTVRSNSSGSGDGGGSTPITKGYGLKKWRRIRRGIAKDEDTFVVDTSTILKRGLSVSANSPKLPLEVKQHSEGSIGSANLFKNIGSIDVFPIHGSSSESRFSVGSAFAAGTDSENSEDQSSKSSTAASAPKLTYDLPVVMRSVWEKSRMRNTSAKSLGNSTQRSQLGKGQTESSKKPRGERVKIEKENSYSSMESDSRSSNFVQGVFTVTSNGKHSGRSMNRDRENSDKVHTNEQYFFEEVQDGYLKDHMGDENVSQEDIAANLSWNAKIEENEDHQSLSDLDPFLESIRSLQFVQEALEQEIQKFVEIGNEPISPDDDSINSNSVAADVTPTDPGFDESYLSGHFGNENIEQTAAHSLEVQVLSLTENLKNLESKLEEARAMFLVKDNRVAQLEAVIKSGNFVEEGSSCPRLEEQNNGAIETEIEDLFRQKIEAEVEYLTITQGTRNLKVAAGCSTYTVGRTRESGWGASTDAKQV</sequence>
<comment type="caution">
    <text evidence="3">The sequence shown here is derived from an EMBL/GenBank/DDBJ whole genome shotgun (WGS) entry which is preliminary data.</text>
</comment>
<feature type="region of interest" description="Disordered" evidence="2">
    <location>
        <begin position="181"/>
        <end position="201"/>
    </location>
</feature>
<dbReference type="EMBL" id="JARAOO010000008">
    <property type="protein sequence ID" value="KAJ7961012.1"/>
    <property type="molecule type" value="Genomic_DNA"/>
</dbReference>
<protein>
    <submittedName>
        <fullName evidence="3">WPP domain-interacting protein</fullName>
    </submittedName>
</protein>
<feature type="compositionally biased region" description="Polar residues" evidence="2">
    <location>
        <begin position="46"/>
        <end position="55"/>
    </location>
</feature>
<keyword evidence="4" id="KW-1185">Reference proteome</keyword>
<evidence type="ECO:0000313" key="4">
    <source>
        <dbReference type="Proteomes" id="UP001163823"/>
    </source>
</evidence>
<dbReference type="AlphaFoldDB" id="A0AAD7LN61"/>
<feature type="compositionally biased region" description="Polar residues" evidence="2">
    <location>
        <begin position="222"/>
        <end position="244"/>
    </location>
</feature>
<feature type="region of interest" description="Disordered" evidence="2">
    <location>
        <begin position="221"/>
        <end position="275"/>
    </location>
</feature>
<feature type="region of interest" description="Disordered" evidence="2">
    <location>
        <begin position="282"/>
        <end position="301"/>
    </location>
</feature>